<dbReference type="AlphaFoldDB" id="A0A3B0WNX1"/>
<dbReference type="EMBL" id="UOFD01000052">
    <property type="protein sequence ID" value="VAW52852.1"/>
    <property type="molecule type" value="Genomic_DNA"/>
</dbReference>
<organism evidence="2">
    <name type="scientific">hydrothermal vent metagenome</name>
    <dbReference type="NCBI Taxonomy" id="652676"/>
    <lineage>
        <taxon>unclassified sequences</taxon>
        <taxon>metagenomes</taxon>
        <taxon>ecological metagenomes</taxon>
    </lineage>
</organism>
<feature type="domain" description="Surface lipoprotein assembly modifier C-terminal" evidence="1">
    <location>
        <begin position="230"/>
        <end position="468"/>
    </location>
</feature>
<reference evidence="2" key="1">
    <citation type="submission" date="2018-06" db="EMBL/GenBank/DDBJ databases">
        <authorList>
            <person name="Zhirakovskaya E."/>
        </authorList>
    </citation>
    <scope>NUCLEOTIDE SEQUENCE</scope>
</reference>
<accession>A0A3B0WNX1</accession>
<name>A0A3B0WNX1_9ZZZZ</name>
<sequence length="468" mass="52265">MLGKNINENRKGMKIFSRVIGNNLIRRYLLICLSLIAVPLWSLDLRAAVEEEQSAVQVIEQAEILHNSGQPMQAYVLLNNHADDYAGSLKFDYLLGKIAIDAGLPLQAIFALERVLDQQPDFAPARAELAKAYYLIGENEAAKTEFKQAQKAEMPADSKKLIASYLSTIDERILGGVTDTSFYILAGLGYDSNVNGAASTSQVALPTGILTFAPEVDSSVGLLQGGGRFSHALKKNLNIYGSADLRFYETFEEKDFTTQTADGTVGLHFMHGLNQYRLSLVGQVFALDGSANRNLLGINGQWQRTIDAANQFTLFGQYANLRFPKAEIRDVNQLSVGATWLHLFASKYQPVTYFTGYYGTEDEQTDLANSDFIGRDYYGLRTGIRLKTSARMLWSGVISYQKSEYGGVNPLFGKTRKDDFINVTAGLNYLLKRDWSIRPELTYSKNNSALVINSYDRWRFIVTARKEF</sequence>
<dbReference type="SUPFAM" id="SSF48452">
    <property type="entry name" value="TPR-like"/>
    <property type="match status" value="1"/>
</dbReference>
<evidence type="ECO:0000259" key="1">
    <source>
        <dbReference type="Pfam" id="PF04575"/>
    </source>
</evidence>
<gene>
    <name evidence="2" type="ORF">MNBD_GAMMA06-1136</name>
</gene>
<proteinExistence type="predicted"/>
<evidence type="ECO:0000313" key="2">
    <source>
        <dbReference type="EMBL" id="VAW52852.1"/>
    </source>
</evidence>
<protein>
    <recommendedName>
        <fullName evidence="1">Surface lipoprotein assembly modifier C-terminal domain-containing protein</fullName>
    </recommendedName>
</protein>
<dbReference type="Gene3D" id="1.25.40.10">
    <property type="entry name" value="Tetratricopeptide repeat domain"/>
    <property type="match status" value="1"/>
</dbReference>
<dbReference type="Pfam" id="PF04575">
    <property type="entry name" value="SlipAM"/>
    <property type="match status" value="1"/>
</dbReference>
<dbReference type="InterPro" id="IPR011990">
    <property type="entry name" value="TPR-like_helical_dom_sf"/>
</dbReference>
<dbReference type="InterPro" id="IPR007655">
    <property type="entry name" value="Slam_C"/>
</dbReference>
<dbReference type="Pfam" id="PF14559">
    <property type="entry name" value="TPR_19"/>
    <property type="match status" value="1"/>
</dbReference>